<evidence type="ECO:0000259" key="2">
    <source>
        <dbReference type="PROSITE" id="PS50110"/>
    </source>
</evidence>
<protein>
    <submittedName>
        <fullName evidence="7">DNA-binding response regulator</fullName>
    </submittedName>
    <submittedName>
        <fullName evidence="6">LytTR family DNA-binding domain-containing protein</fullName>
    </submittedName>
    <submittedName>
        <fullName evidence="5">Response regulator transcription factor</fullName>
    </submittedName>
</protein>
<proteinExistence type="predicted"/>
<dbReference type="InterPro" id="IPR001789">
    <property type="entry name" value="Sig_transdc_resp-reg_receiver"/>
</dbReference>
<reference evidence="9 10" key="2">
    <citation type="journal article" date="2019" name="Nat. Med.">
        <title>A library of human gut bacterial isolates paired with longitudinal multiomics data enables mechanistic microbiome research.</title>
        <authorList>
            <person name="Poyet M."/>
            <person name="Groussin M."/>
            <person name="Gibbons S.M."/>
            <person name="Avila-Pacheco J."/>
            <person name="Jiang X."/>
            <person name="Kearney S.M."/>
            <person name="Perrotta A.R."/>
            <person name="Berdy B."/>
            <person name="Zhao S."/>
            <person name="Lieberman T.D."/>
            <person name="Swanson P.K."/>
            <person name="Smith M."/>
            <person name="Roesemann S."/>
            <person name="Alexander J.E."/>
            <person name="Rich S.A."/>
            <person name="Livny J."/>
            <person name="Vlamakis H."/>
            <person name="Clish C."/>
            <person name="Bullock K."/>
            <person name="Deik A."/>
            <person name="Scott J."/>
            <person name="Pierce K.A."/>
            <person name="Xavier R.J."/>
            <person name="Alm E.J."/>
        </authorList>
    </citation>
    <scope>NUCLEOTIDE SEQUENCE [LARGE SCALE GENOMIC DNA]</scope>
    <source>
        <strain evidence="4 10">BIOML-A14</strain>
        <strain evidence="5 9">BIOML-A2</strain>
    </source>
</reference>
<accession>A0A139LLB4</accession>
<dbReference type="AlphaFoldDB" id="A0A139LLB4"/>
<feature type="modified residue" description="4-aspartylphosphate" evidence="1">
    <location>
        <position position="53"/>
    </location>
</feature>
<dbReference type="PANTHER" id="PTHR37299">
    <property type="entry name" value="TRANSCRIPTIONAL REGULATOR-RELATED"/>
    <property type="match status" value="1"/>
</dbReference>
<evidence type="ECO:0000313" key="5">
    <source>
        <dbReference type="EMBL" id="KAB1324654.1"/>
    </source>
</evidence>
<sequence length="240" mass="27555">MNCIIVDDEPVARKGMKSLVEQIPQLTLVGSFNNAIAASAYINEYTVDLIFLDIQMPGITGIEFAQSIPVNTLIVFTTAYAEYALDSYEVSAIDYLVKPIEMNRFLKAVNKAIVYHKLLLSETAERVEEIQEEYIFIKSERRYIKINFSDILFIEGLKDYSILQLEGQRVITKMNLKNIHEQLPAKQFLRINKSYIVNTSRIDSFDTNDIFIKSYEIGIGGGNYKKTFFEEFVAKNLQKD</sequence>
<evidence type="ECO:0000313" key="10">
    <source>
        <dbReference type="Proteomes" id="UP000435985"/>
    </source>
</evidence>
<feature type="domain" description="HTH LytTR-type" evidence="3">
    <location>
        <begin position="135"/>
        <end position="206"/>
    </location>
</feature>
<dbReference type="Proteomes" id="UP001219389">
    <property type="component" value="Unassembled WGS sequence"/>
</dbReference>
<dbReference type="PROSITE" id="PS50930">
    <property type="entry name" value="HTH_LYTTR"/>
    <property type="match status" value="1"/>
</dbReference>
<name>A0A139LLB4_BACOV</name>
<dbReference type="Gene3D" id="3.40.50.2300">
    <property type="match status" value="1"/>
</dbReference>
<dbReference type="InterPro" id="IPR007492">
    <property type="entry name" value="LytTR_DNA-bd_dom"/>
</dbReference>
<reference evidence="7 8" key="1">
    <citation type="submission" date="2018-08" db="EMBL/GenBank/DDBJ databases">
        <title>A genome reference for cultivated species of the human gut microbiota.</title>
        <authorList>
            <person name="Zou Y."/>
            <person name="Xue W."/>
            <person name="Luo G."/>
        </authorList>
    </citation>
    <scope>NUCLEOTIDE SEQUENCE [LARGE SCALE GENOMIC DNA]</scope>
    <source>
        <strain evidence="7 8">AF04-46</strain>
    </source>
</reference>
<comment type="caution">
    <text evidence="5">The sequence shown here is derived from an EMBL/GenBank/DDBJ whole genome shotgun (WGS) entry which is preliminary data.</text>
</comment>
<feature type="domain" description="Response regulatory" evidence="2">
    <location>
        <begin position="2"/>
        <end position="113"/>
    </location>
</feature>
<dbReference type="STRING" id="28116.Bovatus_00837"/>
<gene>
    <name evidence="7" type="ORF">DWV35_15760</name>
    <name evidence="5" type="ORF">F3B53_16285</name>
    <name evidence="4" type="ORF">F3B98_23570</name>
    <name evidence="6" type="ORF">PO382_25930</name>
</gene>
<keyword evidence="1" id="KW-0597">Phosphoprotein</keyword>
<evidence type="ECO:0000256" key="1">
    <source>
        <dbReference type="PROSITE-ProRule" id="PRU00169"/>
    </source>
</evidence>
<evidence type="ECO:0000313" key="7">
    <source>
        <dbReference type="EMBL" id="RGX08565.1"/>
    </source>
</evidence>
<evidence type="ECO:0000313" key="6">
    <source>
        <dbReference type="EMBL" id="MDC2745635.1"/>
    </source>
</evidence>
<dbReference type="InterPro" id="IPR011006">
    <property type="entry name" value="CheY-like_superfamily"/>
</dbReference>
<dbReference type="FunFam" id="3.40.50.2300:FF:000051">
    <property type="entry name" value="Two-component response regulator yehT"/>
    <property type="match status" value="1"/>
</dbReference>
<dbReference type="SMART" id="SM00850">
    <property type="entry name" value="LytTR"/>
    <property type="match status" value="1"/>
</dbReference>
<keyword evidence="6" id="KW-0238">DNA-binding</keyword>
<dbReference type="EMBL" id="VWFC01000020">
    <property type="protein sequence ID" value="KAB1324654.1"/>
    <property type="molecule type" value="Genomic_DNA"/>
</dbReference>
<dbReference type="EMBL" id="VWFO01000045">
    <property type="protein sequence ID" value="KAA4661289.1"/>
    <property type="molecule type" value="Genomic_DNA"/>
</dbReference>
<dbReference type="Proteomes" id="UP000286031">
    <property type="component" value="Unassembled WGS sequence"/>
</dbReference>
<evidence type="ECO:0000313" key="4">
    <source>
        <dbReference type="EMBL" id="KAA4661289.1"/>
    </source>
</evidence>
<evidence type="ECO:0000259" key="3">
    <source>
        <dbReference type="PROSITE" id="PS50930"/>
    </source>
</evidence>
<dbReference type="Proteomes" id="UP000435985">
    <property type="component" value="Unassembled WGS sequence"/>
</dbReference>
<dbReference type="Gene3D" id="2.40.50.1020">
    <property type="entry name" value="LytTr DNA-binding domain"/>
    <property type="match status" value="1"/>
</dbReference>
<reference evidence="6" key="3">
    <citation type="submission" date="2022-10" db="EMBL/GenBank/DDBJ databases">
        <title>Human gut microbiome strain richness.</title>
        <authorList>
            <person name="Chen-Liaw A."/>
        </authorList>
    </citation>
    <scope>NUCLEOTIDE SEQUENCE</scope>
    <source>
        <strain evidence="6">BSD2780120875st1_E1_BSD2780120875_150330</strain>
    </source>
</reference>
<dbReference type="InterPro" id="IPR046947">
    <property type="entry name" value="LytR-like"/>
</dbReference>
<organism evidence="5 9">
    <name type="scientific">Bacteroides ovatus</name>
    <dbReference type="NCBI Taxonomy" id="28116"/>
    <lineage>
        <taxon>Bacteria</taxon>
        <taxon>Pseudomonadati</taxon>
        <taxon>Bacteroidota</taxon>
        <taxon>Bacteroidia</taxon>
        <taxon>Bacteroidales</taxon>
        <taxon>Bacteroidaceae</taxon>
        <taxon>Bacteroides</taxon>
    </lineage>
</organism>
<dbReference type="EMBL" id="QSBI01000020">
    <property type="protein sequence ID" value="RGX08565.1"/>
    <property type="molecule type" value="Genomic_DNA"/>
</dbReference>
<dbReference type="GO" id="GO:0003677">
    <property type="term" value="F:DNA binding"/>
    <property type="evidence" value="ECO:0007669"/>
    <property type="project" value="UniProtKB-KW"/>
</dbReference>
<dbReference type="Proteomes" id="UP000375690">
    <property type="component" value="Unassembled WGS sequence"/>
</dbReference>
<dbReference type="PROSITE" id="PS50110">
    <property type="entry name" value="RESPONSE_REGULATORY"/>
    <property type="match status" value="1"/>
</dbReference>
<evidence type="ECO:0000313" key="8">
    <source>
        <dbReference type="Proteomes" id="UP000286031"/>
    </source>
</evidence>
<dbReference type="SMART" id="SM00448">
    <property type="entry name" value="REC"/>
    <property type="match status" value="1"/>
</dbReference>
<dbReference type="SUPFAM" id="SSF52172">
    <property type="entry name" value="CheY-like"/>
    <property type="match status" value="1"/>
</dbReference>
<evidence type="ECO:0000313" key="9">
    <source>
        <dbReference type="Proteomes" id="UP000375690"/>
    </source>
</evidence>
<dbReference type="PANTHER" id="PTHR37299:SF1">
    <property type="entry name" value="STAGE 0 SPORULATION PROTEIN A HOMOLOG"/>
    <property type="match status" value="1"/>
</dbReference>
<dbReference type="EMBL" id="JAQNZF010000068">
    <property type="protein sequence ID" value="MDC2745635.1"/>
    <property type="molecule type" value="Genomic_DNA"/>
</dbReference>
<dbReference type="Pfam" id="PF04397">
    <property type="entry name" value="LytTR"/>
    <property type="match status" value="1"/>
</dbReference>
<dbReference type="RefSeq" id="WP_004309337.1">
    <property type="nucleotide sequence ID" value="NZ_CAAKNR010000099.1"/>
</dbReference>
<dbReference type="Pfam" id="PF00072">
    <property type="entry name" value="Response_reg"/>
    <property type="match status" value="1"/>
</dbReference>
<dbReference type="GO" id="GO:0000156">
    <property type="term" value="F:phosphorelay response regulator activity"/>
    <property type="evidence" value="ECO:0007669"/>
    <property type="project" value="InterPro"/>
</dbReference>